<reference evidence="1" key="1">
    <citation type="journal article" date="2015" name="Sci. Rep.">
        <title>The power of single molecule real-time sequencing technology in the de novo assembly of a eukaryotic genome.</title>
        <authorList>
            <person name="Sakai H."/>
            <person name="Naito K."/>
            <person name="Ogiso-Tanaka E."/>
            <person name="Takahashi Y."/>
            <person name="Iseki K."/>
            <person name="Muto C."/>
            <person name="Satou K."/>
            <person name="Teruya K."/>
            <person name="Shiroma A."/>
            <person name="Shimoji M."/>
            <person name="Hirano T."/>
            <person name="Itoh T."/>
            <person name="Kaga A."/>
            <person name="Tomooka N."/>
        </authorList>
    </citation>
    <scope>NUCLEOTIDE SEQUENCE</scope>
</reference>
<dbReference type="AlphaFoldDB" id="A0A0S3TDB7"/>
<accession>A0A0S3TDB7</accession>
<sequence>MWLDCCWNEDAWMLEWSKVLNVNVAAAAAEMDQPSSSPHRDSTIQAVAPLLSTCWLWSFPFETVRLQEVCPSFIPIVFCEFLMRLYNGLHLPKNNIETMRWPLIQSNFTAKMNSPMLTSGGPFYLLFLLL</sequence>
<name>A0A0S3TDB7_PHAAN</name>
<dbReference type="EMBL" id="AP015068">
    <property type="protein sequence ID" value="BAU03078.1"/>
    <property type="molecule type" value="Genomic_DNA"/>
</dbReference>
<organism evidence="1">
    <name type="scientific">Vigna angularis var. angularis</name>
    <dbReference type="NCBI Taxonomy" id="157739"/>
    <lineage>
        <taxon>Eukaryota</taxon>
        <taxon>Viridiplantae</taxon>
        <taxon>Streptophyta</taxon>
        <taxon>Embryophyta</taxon>
        <taxon>Tracheophyta</taxon>
        <taxon>Spermatophyta</taxon>
        <taxon>Magnoliopsida</taxon>
        <taxon>eudicotyledons</taxon>
        <taxon>Gunneridae</taxon>
        <taxon>Pentapetalae</taxon>
        <taxon>rosids</taxon>
        <taxon>fabids</taxon>
        <taxon>Fabales</taxon>
        <taxon>Fabaceae</taxon>
        <taxon>Papilionoideae</taxon>
        <taxon>50 kb inversion clade</taxon>
        <taxon>NPAAA clade</taxon>
        <taxon>indigoferoid/millettioid clade</taxon>
        <taxon>Phaseoleae</taxon>
        <taxon>Vigna</taxon>
    </lineage>
</organism>
<protein>
    <submittedName>
        <fullName evidence="1">Uncharacterized protein</fullName>
    </submittedName>
</protein>
<gene>
    <name evidence="1" type="primary">Vigan.UMG008500</name>
    <name evidence="1" type="ORF">VIGAN_UM008500</name>
</gene>
<evidence type="ECO:0000313" key="1">
    <source>
        <dbReference type="EMBL" id="BAU03078.1"/>
    </source>
</evidence>
<proteinExistence type="predicted"/>